<gene>
    <name evidence="8" type="ORF">AAFF_G00302150</name>
</gene>
<dbReference type="GO" id="GO:0005615">
    <property type="term" value="C:extracellular space"/>
    <property type="evidence" value="ECO:0007669"/>
    <property type="project" value="TreeGrafter"/>
</dbReference>
<dbReference type="Pfam" id="PF02140">
    <property type="entry name" value="SUEL_Lectin"/>
    <property type="match status" value="1"/>
</dbReference>
<dbReference type="FunFam" id="2.60.120.740:FF:000001">
    <property type="entry name" value="Adhesion G protein-coupled receptor L2"/>
    <property type="match status" value="1"/>
</dbReference>
<comment type="caution">
    <text evidence="4">Lacks conserved residue(s) required for the propagation of feature annotation.</text>
</comment>
<dbReference type="EMBL" id="JAINUG010000430">
    <property type="protein sequence ID" value="KAJ8371791.1"/>
    <property type="molecule type" value="Genomic_DNA"/>
</dbReference>
<comment type="caution">
    <text evidence="8">The sequence shown here is derived from an EMBL/GenBank/DDBJ whole genome shotgun (WGS) entry which is preliminary data.</text>
</comment>
<evidence type="ECO:0000313" key="9">
    <source>
        <dbReference type="Proteomes" id="UP001221898"/>
    </source>
</evidence>
<keyword evidence="3" id="KW-0677">Repeat</keyword>
<keyword evidence="5" id="KW-0732">Signal</keyword>
<dbReference type="GO" id="GO:0030246">
    <property type="term" value="F:carbohydrate binding"/>
    <property type="evidence" value="ECO:0007669"/>
    <property type="project" value="InterPro"/>
</dbReference>
<protein>
    <submittedName>
        <fullName evidence="8">Uncharacterized protein</fullName>
    </submittedName>
</protein>
<evidence type="ECO:0000256" key="3">
    <source>
        <dbReference type="ARBA" id="ARBA00022737"/>
    </source>
</evidence>
<evidence type="ECO:0000256" key="2">
    <source>
        <dbReference type="ARBA" id="ARBA00022525"/>
    </source>
</evidence>
<dbReference type="Gene3D" id="2.60.120.740">
    <property type="match status" value="1"/>
</dbReference>
<keyword evidence="2" id="KW-0964">Secreted</keyword>
<dbReference type="SMART" id="SM00284">
    <property type="entry name" value="OLF"/>
    <property type="match status" value="1"/>
</dbReference>
<evidence type="ECO:0000259" key="7">
    <source>
        <dbReference type="PROSITE" id="PS51132"/>
    </source>
</evidence>
<dbReference type="AlphaFoldDB" id="A0AAD7W0C8"/>
<dbReference type="Proteomes" id="UP001221898">
    <property type="component" value="Unassembled WGS sequence"/>
</dbReference>
<dbReference type="PANTHER" id="PTHR23192">
    <property type="entry name" value="OLFACTOMEDIN-RELATED"/>
    <property type="match status" value="1"/>
</dbReference>
<feature type="domain" description="SUEL-type lectin" evidence="6">
    <location>
        <begin position="39"/>
        <end position="128"/>
    </location>
</feature>
<comment type="subcellular location">
    <subcellularLocation>
        <location evidence="1">Secreted</location>
    </subcellularLocation>
</comment>
<dbReference type="InterPro" id="IPR003112">
    <property type="entry name" value="Olfac-like_dom"/>
</dbReference>
<dbReference type="PROSITE" id="PS50228">
    <property type="entry name" value="SUEL_LECTIN"/>
    <property type="match status" value="1"/>
</dbReference>
<reference evidence="8" key="1">
    <citation type="journal article" date="2023" name="Science">
        <title>Genome structures resolve the early diversification of teleost fishes.</title>
        <authorList>
            <person name="Parey E."/>
            <person name="Louis A."/>
            <person name="Montfort J."/>
            <person name="Bouchez O."/>
            <person name="Roques C."/>
            <person name="Iampietro C."/>
            <person name="Lluch J."/>
            <person name="Castinel A."/>
            <person name="Donnadieu C."/>
            <person name="Desvignes T."/>
            <person name="Floi Bucao C."/>
            <person name="Jouanno E."/>
            <person name="Wen M."/>
            <person name="Mejri S."/>
            <person name="Dirks R."/>
            <person name="Jansen H."/>
            <person name="Henkel C."/>
            <person name="Chen W.J."/>
            <person name="Zahm M."/>
            <person name="Cabau C."/>
            <person name="Klopp C."/>
            <person name="Thompson A.W."/>
            <person name="Robinson-Rechavi M."/>
            <person name="Braasch I."/>
            <person name="Lecointre G."/>
            <person name="Bobe J."/>
            <person name="Postlethwait J.H."/>
            <person name="Berthelot C."/>
            <person name="Roest Crollius H."/>
            <person name="Guiguen Y."/>
        </authorList>
    </citation>
    <scope>NUCLEOTIDE SEQUENCE</scope>
    <source>
        <strain evidence="8">NC1722</strain>
    </source>
</reference>
<evidence type="ECO:0000259" key="6">
    <source>
        <dbReference type="PROSITE" id="PS50228"/>
    </source>
</evidence>
<dbReference type="CDD" id="cd22845">
    <property type="entry name" value="Gal_Rha_Lectin_LPHN2"/>
    <property type="match status" value="1"/>
</dbReference>
<dbReference type="PANTHER" id="PTHR23192:SF70">
    <property type="entry name" value="ADHESION G PROTEIN-COUPLED RECEPTOR L2"/>
    <property type="match status" value="1"/>
</dbReference>
<accession>A0AAD7W0C8</accession>
<proteinExistence type="predicted"/>
<organism evidence="8 9">
    <name type="scientific">Aldrovandia affinis</name>
    <dbReference type="NCBI Taxonomy" id="143900"/>
    <lineage>
        <taxon>Eukaryota</taxon>
        <taxon>Metazoa</taxon>
        <taxon>Chordata</taxon>
        <taxon>Craniata</taxon>
        <taxon>Vertebrata</taxon>
        <taxon>Euteleostomi</taxon>
        <taxon>Actinopterygii</taxon>
        <taxon>Neopterygii</taxon>
        <taxon>Teleostei</taxon>
        <taxon>Notacanthiformes</taxon>
        <taxon>Halosauridae</taxon>
        <taxon>Aldrovandia</taxon>
    </lineage>
</organism>
<name>A0AAD7W0C8_9TELE</name>
<sequence length="388" mass="43266">MADRVRCLSLLLLGVAQLGLSMAFSRAPLPFGLVRRELSCEGYPIDLRCPGSDVIMVETANYGRTDNKICDADPFQMENINCYLPDAYKIMSQRCNNRTQCVVITGADVFPDPCPGTYKYLEVQYSVCPTSSCVPGRCVGVLEASFAASGRVYSMPWTPYRTDTLLEYASLEDLRAARQSATYRLPHRVDGTGFVVYDGAAFFNKERTRSVVKFELRTRVKSGEAIVAGANYHDTSPYRWGGKTDIDLAADESGLWVIYATEPNEGRTVVSLLNPYTLRFEATWDTAYDKRSAANAFMACGVLYVVRSAYEDDGEAGEAGRSLIAYAFNTKLGRGQPLDIPFPNPHRYITAVDYNPRDNQLYVWNNFYILKYNLDFGPPDPAHVLNAS</sequence>
<dbReference type="Pfam" id="PF02191">
    <property type="entry name" value="OLF"/>
    <property type="match status" value="1"/>
</dbReference>
<feature type="domain" description="Olfactomedin-like" evidence="7">
    <location>
        <begin position="113"/>
        <end position="378"/>
    </location>
</feature>
<evidence type="ECO:0000256" key="4">
    <source>
        <dbReference type="PROSITE-ProRule" id="PRU00446"/>
    </source>
</evidence>
<dbReference type="GO" id="GO:0007165">
    <property type="term" value="P:signal transduction"/>
    <property type="evidence" value="ECO:0007669"/>
    <property type="project" value="TreeGrafter"/>
</dbReference>
<feature type="chain" id="PRO_5042214605" evidence="5">
    <location>
        <begin position="24"/>
        <end position="388"/>
    </location>
</feature>
<dbReference type="InterPro" id="IPR043159">
    <property type="entry name" value="Lectin_gal-bd_sf"/>
</dbReference>
<dbReference type="InterPro" id="IPR050605">
    <property type="entry name" value="Olfactomedin-like_domain"/>
</dbReference>
<dbReference type="PROSITE" id="PS51132">
    <property type="entry name" value="OLF"/>
    <property type="match status" value="1"/>
</dbReference>
<feature type="signal peptide" evidence="5">
    <location>
        <begin position="1"/>
        <end position="23"/>
    </location>
</feature>
<keyword evidence="9" id="KW-1185">Reference proteome</keyword>
<evidence type="ECO:0000256" key="5">
    <source>
        <dbReference type="SAM" id="SignalP"/>
    </source>
</evidence>
<dbReference type="InterPro" id="IPR000922">
    <property type="entry name" value="Lectin_gal-bd_dom"/>
</dbReference>
<evidence type="ECO:0000313" key="8">
    <source>
        <dbReference type="EMBL" id="KAJ8371791.1"/>
    </source>
</evidence>
<evidence type="ECO:0000256" key="1">
    <source>
        <dbReference type="ARBA" id="ARBA00004613"/>
    </source>
</evidence>